<keyword evidence="2" id="KW-1133">Transmembrane helix</keyword>
<dbReference type="AlphaFoldDB" id="A0A6A6P9J9"/>
<sequence length="322" mass="35021">MSWSEEASSFTEVTATSAADIHNGTTPAAALTTVYTPDPECAEDSTWFFRDSCMPTGWVEYWDGPEVGYYSPGICPSGFTPACERPAATTDDYGPAIAPGETATVCCPFHFECVATYQSYCTSNTLTAYAVTTSTSSTELSSSGLPAGTKIGIGVTFAVVGTAFIAGLFFWWWRRHHRRRQGKPADNCMALGHVPGFDSGNQVAHTGYQPGHARYDSISDNSNRTGPITGAAIEADGIAISGPTRPPEGTNPAGPARRGRSIQEQKEQLRKRREMLQQLQNLEDERHRRVLEMQRIDDEIRLLEEEETRGAAGIVQGGNNRL</sequence>
<name>A0A6A6P9J9_9PEZI</name>
<proteinExistence type="predicted"/>
<evidence type="ECO:0000256" key="2">
    <source>
        <dbReference type="SAM" id="Phobius"/>
    </source>
</evidence>
<keyword evidence="4" id="KW-1185">Reference proteome</keyword>
<dbReference type="Proteomes" id="UP000799766">
    <property type="component" value="Unassembled WGS sequence"/>
</dbReference>
<protein>
    <submittedName>
        <fullName evidence="3">Uncharacterized protein</fullName>
    </submittedName>
</protein>
<dbReference type="EMBL" id="MU001673">
    <property type="protein sequence ID" value="KAF2460467.1"/>
    <property type="molecule type" value="Genomic_DNA"/>
</dbReference>
<organism evidence="3 4">
    <name type="scientific">Lineolata rhizophorae</name>
    <dbReference type="NCBI Taxonomy" id="578093"/>
    <lineage>
        <taxon>Eukaryota</taxon>
        <taxon>Fungi</taxon>
        <taxon>Dikarya</taxon>
        <taxon>Ascomycota</taxon>
        <taxon>Pezizomycotina</taxon>
        <taxon>Dothideomycetes</taxon>
        <taxon>Dothideomycetes incertae sedis</taxon>
        <taxon>Lineolatales</taxon>
        <taxon>Lineolataceae</taxon>
        <taxon>Lineolata</taxon>
    </lineage>
</organism>
<evidence type="ECO:0000313" key="4">
    <source>
        <dbReference type="Proteomes" id="UP000799766"/>
    </source>
</evidence>
<gene>
    <name evidence="3" type="ORF">BDY21DRAFT_361419</name>
</gene>
<dbReference type="OrthoDB" id="3946642at2759"/>
<feature type="region of interest" description="Disordered" evidence="1">
    <location>
        <begin position="239"/>
        <end position="269"/>
    </location>
</feature>
<reference evidence="3" key="1">
    <citation type="journal article" date="2020" name="Stud. Mycol.">
        <title>101 Dothideomycetes genomes: a test case for predicting lifestyles and emergence of pathogens.</title>
        <authorList>
            <person name="Haridas S."/>
            <person name="Albert R."/>
            <person name="Binder M."/>
            <person name="Bloem J."/>
            <person name="Labutti K."/>
            <person name="Salamov A."/>
            <person name="Andreopoulos B."/>
            <person name="Baker S."/>
            <person name="Barry K."/>
            <person name="Bills G."/>
            <person name="Bluhm B."/>
            <person name="Cannon C."/>
            <person name="Castanera R."/>
            <person name="Culley D."/>
            <person name="Daum C."/>
            <person name="Ezra D."/>
            <person name="Gonzalez J."/>
            <person name="Henrissat B."/>
            <person name="Kuo A."/>
            <person name="Liang C."/>
            <person name="Lipzen A."/>
            <person name="Lutzoni F."/>
            <person name="Magnuson J."/>
            <person name="Mondo S."/>
            <person name="Nolan M."/>
            <person name="Ohm R."/>
            <person name="Pangilinan J."/>
            <person name="Park H.-J."/>
            <person name="Ramirez L."/>
            <person name="Alfaro M."/>
            <person name="Sun H."/>
            <person name="Tritt A."/>
            <person name="Yoshinaga Y."/>
            <person name="Zwiers L.-H."/>
            <person name="Turgeon B."/>
            <person name="Goodwin S."/>
            <person name="Spatafora J."/>
            <person name="Crous P."/>
            <person name="Grigoriev I."/>
        </authorList>
    </citation>
    <scope>NUCLEOTIDE SEQUENCE</scope>
    <source>
        <strain evidence="3">ATCC 16933</strain>
    </source>
</reference>
<dbReference type="CDD" id="cd22249">
    <property type="entry name" value="UDM1_RNF168_RNF169-like"/>
    <property type="match status" value="1"/>
</dbReference>
<evidence type="ECO:0000313" key="3">
    <source>
        <dbReference type="EMBL" id="KAF2460467.1"/>
    </source>
</evidence>
<evidence type="ECO:0000256" key="1">
    <source>
        <dbReference type="SAM" id="MobiDB-lite"/>
    </source>
</evidence>
<keyword evidence="2" id="KW-0812">Transmembrane</keyword>
<keyword evidence="2" id="KW-0472">Membrane</keyword>
<accession>A0A6A6P9J9</accession>
<feature type="transmembrane region" description="Helical" evidence="2">
    <location>
        <begin position="151"/>
        <end position="173"/>
    </location>
</feature>